<evidence type="ECO:0000256" key="1">
    <source>
        <dbReference type="ARBA" id="ARBA00022553"/>
    </source>
</evidence>
<keyword evidence="3" id="KW-0805">Transcription regulation</keyword>
<sequence>MSDVLLIEDDDMQRAVAGLALRKAGHAVREVADGPEGLASARDLEPDVIVCDVMMPGMSGYELLAELRQDPGLATVPVILLTAMSDRQDMRKGMTAGADDYLTKPYRPEECARPWRPCWRAARCRSRPSAARSRAWWSRRWNSRRRRWAASTKGTCNARSMPDGIRPRRPPTCSIRMPWC</sequence>
<dbReference type="AlphaFoldDB" id="A0A849KAN6"/>
<dbReference type="SMART" id="SM00448">
    <property type="entry name" value="REC"/>
    <property type="match status" value="1"/>
</dbReference>
<dbReference type="PANTHER" id="PTHR48111">
    <property type="entry name" value="REGULATOR OF RPOS"/>
    <property type="match status" value="1"/>
</dbReference>
<evidence type="ECO:0000256" key="5">
    <source>
        <dbReference type="ARBA" id="ARBA00023163"/>
    </source>
</evidence>
<dbReference type="InterPro" id="IPR011006">
    <property type="entry name" value="CheY-like_superfamily"/>
</dbReference>
<accession>A0A849KAN6</accession>
<evidence type="ECO:0000313" key="8">
    <source>
        <dbReference type="EMBL" id="NNU42566.1"/>
    </source>
</evidence>
<dbReference type="RefSeq" id="WP_171556914.1">
    <property type="nucleotide sequence ID" value="NZ_JABFCS010000001.1"/>
</dbReference>
<gene>
    <name evidence="8" type="ORF">HK415_04410</name>
</gene>
<dbReference type="Proteomes" id="UP000552954">
    <property type="component" value="Unassembled WGS sequence"/>
</dbReference>
<dbReference type="PANTHER" id="PTHR48111:SF1">
    <property type="entry name" value="TWO-COMPONENT RESPONSE REGULATOR ORR33"/>
    <property type="match status" value="1"/>
</dbReference>
<dbReference type="CDD" id="cd17574">
    <property type="entry name" value="REC_OmpR"/>
    <property type="match status" value="1"/>
</dbReference>
<proteinExistence type="predicted"/>
<dbReference type="SUPFAM" id="SSF52172">
    <property type="entry name" value="CheY-like"/>
    <property type="match status" value="1"/>
</dbReference>
<dbReference type="GO" id="GO:0005829">
    <property type="term" value="C:cytosol"/>
    <property type="evidence" value="ECO:0007669"/>
    <property type="project" value="TreeGrafter"/>
</dbReference>
<evidence type="ECO:0000256" key="3">
    <source>
        <dbReference type="ARBA" id="ARBA00023015"/>
    </source>
</evidence>
<evidence type="ECO:0000256" key="4">
    <source>
        <dbReference type="ARBA" id="ARBA00023125"/>
    </source>
</evidence>
<dbReference type="EMBL" id="JABFCS010000001">
    <property type="protein sequence ID" value="NNU42566.1"/>
    <property type="molecule type" value="Genomic_DNA"/>
</dbReference>
<comment type="caution">
    <text evidence="8">The sequence shown here is derived from an EMBL/GenBank/DDBJ whole genome shotgun (WGS) entry which is preliminary data.</text>
</comment>
<dbReference type="GO" id="GO:0000976">
    <property type="term" value="F:transcription cis-regulatory region binding"/>
    <property type="evidence" value="ECO:0007669"/>
    <property type="project" value="TreeGrafter"/>
</dbReference>
<dbReference type="InterPro" id="IPR001789">
    <property type="entry name" value="Sig_transdc_resp-reg_receiver"/>
</dbReference>
<reference evidence="8 9" key="1">
    <citation type="submission" date="2020-05" db="EMBL/GenBank/DDBJ databases">
        <authorList>
            <person name="Khan S.A."/>
            <person name="Jeon C.O."/>
            <person name="Chun B.H."/>
        </authorList>
    </citation>
    <scope>NUCLEOTIDE SEQUENCE [LARGE SCALE GENOMIC DNA]</scope>
    <source>
        <strain evidence="8 9">B156</strain>
    </source>
</reference>
<keyword evidence="5" id="KW-0804">Transcription</keyword>
<evidence type="ECO:0000259" key="7">
    <source>
        <dbReference type="PROSITE" id="PS50110"/>
    </source>
</evidence>
<keyword evidence="9" id="KW-1185">Reference proteome</keyword>
<keyword evidence="2" id="KW-0902">Two-component regulatory system</keyword>
<evidence type="ECO:0000256" key="6">
    <source>
        <dbReference type="PROSITE-ProRule" id="PRU00169"/>
    </source>
</evidence>
<dbReference type="GO" id="GO:0000156">
    <property type="term" value="F:phosphorelay response regulator activity"/>
    <property type="evidence" value="ECO:0007669"/>
    <property type="project" value="TreeGrafter"/>
</dbReference>
<dbReference type="InterPro" id="IPR039420">
    <property type="entry name" value="WalR-like"/>
</dbReference>
<protein>
    <submittedName>
        <fullName evidence="8">Response regulator</fullName>
    </submittedName>
</protein>
<dbReference type="PROSITE" id="PS50110">
    <property type="entry name" value="RESPONSE_REGULATORY"/>
    <property type="match status" value="1"/>
</dbReference>
<keyword evidence="1 6" id="KW-0597">Phosphoprotein</keyword>
<feature type="domain" description="Response regulatory" evidence="7">
    <location>
        <begin position="3"/>
        <end position="119"/>
    </location>
</feature>
<evidence type="ECO:0000256" key="2">
    <source>
        <dbReference type="ARBA" id="ARBA00023012"/>
    </source>
</evidence>
<keyword evidence="4" id="KW-0238">DNA-binding</keyword>
<dbReference type="Gene3D" id="3.40.50.2300">
    <property type="match status" value="1"/>
</dbReference>
<dbReference type="GO" id="GO:0006355">
    <property type="term" value="P:regulation of DNA-templated transcription"/>
    <property type="evidence" value="ECO:0007669"/>
    <property type="project" value="TreeGrafter"/>
</dbReference>
<name>A0A849KAN6_9BURK</name>
<organism evidence="8 9">
    <name type="scientific">Ramlibacter montanisoli</name>
    <dbReference type="NCBI Taxonomy" id="2732512"/>
    <lineage>
        <taxon>Bacteria</taxon>
        <taxon>Pseudomonadati</taxon>
        <taxon>Pseudomonadota</taxon>
        <taxon>Betaproteobacteria</taxon>
        <taxon>Burkholderiales</taxon>
        <taxon>Comamonadaceae</taxon>
        <taxon>Ramlibacter</taxon>
    </lineage>
</organism>
<dbReference type="Pfam" id="PF00072">
    <property type="entry name" value="Response_reg"/>
    <property type="match status" value="1"/>
</dbReference>
<dbReference type="GO" id="GO:0032993">
    <property type="term" value="C:protein-DNA complex"/>
    <property type="evidence" value="ECO:0007669"/>
    <property type="project" value="TreeGrafter"/>
</dbReference>
<reference evidence="8 9" key="2">
    <citation type="submission" date="2020-06" db="EMBL/GenBank/DDBJ databases">
        <title>Ramlibacter rhizophilus sp. nov., isolated from rhizosphere soil of national flower Mugunghwa from South Korea.</title>
        <authorList>
            <person name="Zheng-Fei Y."/>
            <person name="Huan T."/>
        </authorList>
    </citation>
    <scope>NUCLEOTIDE SEQUENCE [LARGE SCALE GENOMIC DNA]</scope>
    <source>
        <strain evidence="8 9">B156</strain>
    </source>
</reference>
<feature type="modified residue" description="4-aspartylphosphate" evidence="6">
    <location>
        <position position="52"/>
    </location>
</feature>
<evidence type="ECO:0000313" key="9">
    <source>
        <dbReference type="Proteomes" id="UP000552954"/>
    </source>
</evidence>